<gene>
    <name evidence="8" type="ORF">Csa_7G430790</name>
</gene>
<dbReference type="Gene3D" id="3.30.200.20">
    <property type="entry name" value="Phosphorylase Kinase, domain 1"/>
    <property type="match status" value="1"/>
</dbReference>
<dbReference type="PANTHER" id="PTHR48011:SF56">
    <property type="entry name" value="PROTEIN KINASE DOMAIN-CONTAINING PROTEIN"/>
    <property type="match status" value="1"/>
</dbReference>
<dbReference type="Pfam" id="PF00069">
    <property type="entry name" value="Pkinase"/>
    <property type="match status" value="1"/>
</dbReference>
<name>A0A0A0K663_CUCSA</name>
<keyword evidence="3" id="KW-0418">Kinase</keyword>
<dbReference type="InterPro" id="IPR008271">
    <property type="entry name" value="Ser/Thr_kinase_AS"/>
</dbReference>
<accession>A0A0A0K663</accession>
<dbReference type="Gene3D" id="1.10.510.10">
    <property type="entry name" value="Transferase(Phosphotransferase) domain 1"/>
    <property type="match status" value="1"/>
</dbReference>
<dbReference type="STRING" id="3659.A0A0A0K663"/>
<evidence type="ECO:0000256" key="5">
    <source>
        <dbReference type="PROSITE-ProRule" id="PRU10141"/>
    </source>
</evidence>
<comment type="similarity">
    <text evidence="6">Belongs to the protein kinase superfamily.</text>
</comment>
<dbReference type="PANTHER" id="PTHR48011">
    <property type="entry name" value="CCR4-NOT TRANSCRIPTIONAL COMPLEX SUBUNIT CAF120-RELATED"/>
    <property type="match status" value="1"/>
</dbReference>
<dbReference type="KEGG" id="csv:101206978"/>
<evidence type="ECO:0000256" key="2">
    <source>
        <dbReference type="ARBA" id="ARBA00022741"/>
    </source>
</evidence>
<dbReference type="AlphaFoldDB" id="A0A0A0K663"/>
<evidence type="ECO:0000256" key="6">
    <source>
        <dbReference type="RuleBase" id="RU000304"/>
    </source>
</evidence>
<reference evidence="8 9" key="3">
    <citation type="journal article" date="2010" name="BMC Genomics">
        <title>Transcriptome sequencing and comparative analysis of cucumber flowers with different sex types.</title>
        <authorList>
            <person name="Guo S."/>
            <person name="Zheng Y."/>
            <person name="Joung J.G."/>
            <person name="Liu S."/>
            <person name="Zhang Z."/>
            <person name="Crasta O.R."/>
            <person name="Sobral B.W."/>
            <person name="Xu Y."/>
            <person name="Huang S."/>
            <person name="Fei Z."/>
        </authorList>
    </citation>
    <scope>NUCLEOTIDE SEQUENCE [LARGE SCALE GENOMIC DNA]</scope>
    <source>
        <strain evidence="9">cv. 9930</strain>
    </source>
</reference>
<sequence length="336" mass="37433">MKRNLTLGGLEVEVEDGSSEFNNGVQWKRGRLIGKGSFGSVFLASLKPHITIKYCTFPSVMAVKSAEISVSETLQKEKQNYDSLKGCNSLIKCFGEEITTDHNGHMIYNLLLEVATGGTLAHHIKNTGGKGLEENVVRNYTKSIIKGLIHIHRSQYVHCDLKPANILLLPKNNTTKDRQFIAKIADLGLARRTSKTKASYCLGGTFSYMAPETFIDGVQESASDIWALGCVVLEMLTGNRAWAATNKVGIMKEMTENFLGMPKIPEGLSAEATMFLKNCFVRKPEFRFTAEMLMIVPFVAAVEDQEQNFNTVKAPTFVTKWPMQFKRQRIIPIKAV</sequence>
<keyword evidence="2 5" id="KW-0547">Nucleotide-binding</keyword>
<dbReference type="GO" id="GO:0004674">
    <property type="term" value="F:protein serine/threonine kinase activity"/>
    <property type="evidence" value="ECO:0007669"/>
    <property type="project" value="UniProtKB-KW"/>
</dbReference>
<feature type="domain" description="Protein kinase" evidence="7">
    <location>
        <begin position="27"/>
        <end position="299"/>
    </location>
</feature>
<dbReference type="Proteomes" id="UP000029981">
    <property type="component" value="Chromosome 7"/>
</dbReference>
<evidence type="ECO:0000256" key="3">
    <source>
        <dbReference type="ARBA" id="ARBA00022777"/>
    </source>
</evidence>
<dbReference type="GO" id="GO:0007165">
    <property type="term" value="P:signal transduction"/>
    <property type="evidence" value="ECO:0000318"/>
    <property type="project" value="GO_Central"/>
</dbReference>
<evidence type="ECO:0000313" key="8">
    <source>
        <dbReference type="EMBL" id="KGN45195.1"/>
    </source>
</evidence>
<dbReference type="SMART" id="SM00220">
    <property type="entry name" value="S_TKc"/>
    <property type="match status" value="1"/>
</dbReference>
<keyword evidence="1" id="KW-0808">Transferase</keyword>
<keyword evidence="4 5" id="KW-0067">ATP-binding</keyword>
<feature type="binding site" evidence="5">
    <location>
        <position position="64"/>
    </location>
    <ligand>
        <name>ATP</name>
        <dbReference type="ChEBI" id="CHEBI:30616"/>
    </ligand>
</feature>
<evidence type="ECO:0000259" key="7">
    <source>
        <dbReference type="PROSITE" id="PS50011"/>
    </source>
</evidence>
<dbReference type="PROSITE" id="PS50011">
    <property type="entry name" value="PROTEIN_KINASE_DOM"/>
    <property type="match status" value="1"/>
</dbReference>
<dbReference type="InterPro" id="IPR000719">
    <property type="entry name" value="Prot_kinase_dom"/>
</dbReference>
<dbReference type="OrthoDB" id="8693905at2759"/>
<dbReference type="GO" id="GO:0005524">
    <property type="term" value="F:ATP binding"/>
    <property type="evidence" value="ECO:0007669"/>
    <property type="project" value="UniProtKB-UniRule"/>
</dbReference>
<dbReference type="InterPro" id="IPR052751">
    <property type="entry name" value="Plant_MAPKKK"/>
</dbReference>
<reference evidence="8 9" key="4">
    <citation type="journal article" date="2011" name="BMC Genomics">
        <title>RNA-Seq improves annotation of protein-coding genes in the cucumber genome.</title>
        <authorList>
            <person name="Li Z."/>
            <person name="Zhang Z."/>
            <person name="Yan P."/>
            <person name="Huang S."/>
            <person name="Fei Z."/>
            <person name="Lin K."/>
        </authorList>
    </citation>
    <scope>NUCLEOTIDE SEQUENCE [LARGE SCALE GENOMIC DNA]</scope>
    <source>
        <strain evidence="9">cv. 9930</strain>
    </source>
</reference>
<dbReference type="PROSITE" id="PS00108">
    <property type="entry name" value="PROTEIN_KINASE_ST"/>
    <property type="match status" value="1"/>
</dbReference>
<evidence type="ECO:0000256" key="4">
    <source>
        <dbReference type="ARBA" id="ARBA00022840"/>
    </source>
</evidence>
<reference evidence="8 9" key="1">
    <citation type="journal article" date="2009" name="Nat. Genet.">
        <title>The genome of the cucumber, Cucumis sativus L.</title>
        <authorList>
            <person name="Huang S."/>
            <person name="Li R."/>
            <person name="Zhang Z."/>
            <person name="Li L."/>
            <person name="Gu X."/>
            <person name="Fan W."/>
            <person name="Lucas W.J."/>
            <person name="Wang X."/>
            <person name="Xie B."/>
            <person name="Ni P."/>
            <person name="Ren Y."/>
            <person name="Zhu H."/>
            <person name="Li J."/>
            <person name="Lin K."/>
            <person name="Jin W."/>
            <person name="Fei Z."/>
            <person name="Li G."/>
            <person name="Staub J."/>
            <person name="Kilian A."/>
            <person name="van der Vossen E.A."/>
            <person name="Wu Y."/>
            <person name="Guo J."/>
            <person name="He J."/>
            <person name="Jia Z."/>
            <person name="Ren Y."/>
            <person name="Tian G."/>
            <person name="Lu Y."/>
            <person name="Ruan J."/>
            <person name="Qian W."/>
            <person name="Wang M."/>
            <person name="Huang Q."/>
            <person name="Li B."/>
            <person name="Xuan Z."/>
            <person name="Cao J."/>
            <person name="Asan"/>
            <person name="Wu Z."/>
            <person name="Zhang J."/>
            <person name="Cai Q."/>
            <person name="Bai Y."/>
            <person name="Zhao B."/>
            <person name="Han Y."/>
            <person name="Li Y."/>
            <person name="Li X."/>
            <person name="Wang S."/>
            <person name="Shi Q."/>
            <person name="Liu S."/>
            <person name="Cho W.K."/>
            <person name="Kim J.Y."/>
            <person name="Xu Y."/>
            <person name="Heller-Uszynska K."/>
            <person name="Miao H."/>
            <person name="Cheng Z."/>
            <person name="Zhang S."/>
            <person name="Wu J."/>
            <person name="Yang Y."/>
            <person name="Kang H."/>
            <person name="Li M."/>
            <person name="Liang H."/>
            <person name="Ren X."/>
            <person name="Shi Z."/>
            <person name="Wen M."/>
            <person name="Jian M."/>
            <person name="Yang H."/>
            <person name="Zhang G."/>
            <person name="Yang Z."/>
            <person name="Chen R."/>
            <person name="Liu S."/>
            <person name="Li J."/>
            <person name="Ma L."/>
            <person name="Liu H."/>
            <person name="Zhou Y."/>
            <person name="Zhao J."/>
            <person name="Fang X."/>
            <person name="Li G."/>
            <person name="Fang L."/>
            <person name="Li Y."/>
            <person name="Liu D."/>
            <person name="Zheng H."/>
            <person name="Zhang Y."/>
            <person name="Qin N."/>
            <person name="Li Z."/>
            <person name="Yang G."/>
            <person name="Yang S."/>
            <person name="Bolund L."/>
            <person name="Kristiansen K."/>
            <person name="Zheng H."/>
            <person name="Li S."/>
            <person name="Zhang X."/>
            <person name="Yang H."/>
            <person name="Wang J."/>
            <person name="Sun R."/>
            <person name="Zhang B."/>
            <person name="Jiang S."/>
            <person name="Wang J."/>
            <person name="Du Y."/>
            <person name="Li S."/>
        </authorList>
    </citation>
    <scope>NUCLEOTIDE SEQUENCE [LARGE SCALE GENOMIC DNA]</scope>
    <source>
        <strain evidence="9">cv. 9930</strain>
    </source>
</reference>
<dbReference type="InterPro" id="IPR011009">
    <property type="entry name" value="Kinase-like_dom_sf"/>
</dbReference>
<dbReference type="InterPro" id="IPR017441">
    <property type="entry name" value="Protein_kinase_ATP_BS"/>
</dbReference>
<dbReference type="EMBL" id="CM002928">
    <property type="protein sequence ID" value="KGN45195.1"/>
    <property type="molecule type" value="Genomic_DNA"/>
</dbReference>
<evidence type="ECO:0000256" key="1">
    <source>
        <dbReference type="ARBA" id="ARBA00022679"/>
    </source>
</evidence>
<reference evidence="8 9" key="2">
    <citation type="journal article" date="2009" name="PLoS ONE">
        <title>An integrated genetic and cytogenetic map of the cucumber genome.</title>
        <authorList>
            <person name="Ren Y."/>
            <person name="Zhang Z."/>
            <person name="Liu J."/>
            <person name="Staub J.E."/>
            <person name="Han Y."/>
            <person name="Cheng Z."/>
            <person name="Li X."/>
            <person name="Lu J."/>
            <person name="Miao H."/>
            <person name="Kang H."/>
            <person name="Xie B."/>
            <person name="Gu X."/>
            <person name="Wang X."/>
            <person name="Du Y."/>
            <person name="Jin W."/>
            <person name="Huang S."/>
        </authorList>
    </citation>
    <scope>NUCLEOTIDE SEQUENCE [LARGE SCALE GENOMIC DNA]</scope>
    <source>
        <strain evidence="9">cv. 9930</strain>
    </source>
</reference>
<organism evidence="8 9">
    <name type="scientific">Cucumis sativus</name>
    <name type="common">Cucumber</name>
    <dbReference type="NCBI Taxonomy" id="3659"/>
    <lineage>
        <taxon>Eukaryota</taxon>
        <taxon>Viridiplantae</taxon>
        <taxon>Streptophyta</taxon>
        <taxon>Embryophyta</taxon>
        <taxon>Tracheophyta</taxon>
        <taxon>Spermatophyta</taxon>
        <taxon>Magnoliopsida</taxon>
        <taxon>eudicotyledons</taxon>
        <taxon>Gunneridae</taxon>
        <taxon>Pentapetalae</taxon>
        <taxon>rosids</taxon>
        <taxon>fabids</taxon>
        <taxon>Cucurbitales</taxon>
        <taxon>Cucurbitaceae</taxon>
        <taxon>Benincaseae</taxon>
        <taxon>Cucumis</taxon>
    </lineage>
</organism>
<protein>
    <recommendedName>
        <fullName evidence="7">Protein kinase domain-containing protein</fullName>
    </recommendedName>
</protein>
<dbReference type="OMA" id="EDWSCIS"/>
<dbReference type="PROSITE" id="PS00107">
    <property type="entry name" value="PROTEIN_KINASE_ATP"/>
    <property type="match status" value="1"/>
</dbReference>
<keyword evidence="6" id="KW-0723">Serine/threonine-protein kinase</keyword>
<proteinExistence type="inferred from homology"/>
<evidence type="ECO:0000313" key="9">
    <source>
        <dbReference type="Proteomes" id="UP000029981"/>
    </source>
</evidence>
<dbReference type="eggNOG" id="KOG0198">
    <property type="taxonomic scope" value="Eukaryota"/>
</dbReference>
<dbReference type="Gramene" id="KGN45195">
    <property type="protein sequence ID" value="KGN45195"/>
    <property type="gene ID" value="Csa_7G430790"/>
</dbReference>
<keyword evidence="9" id="KW-1185">Reference proteome</keyword>
<dbReference type="GO" id="GO:0004672">
    <property type="term" value="F:protein kinase activity"/>
    <property type="evidence" value="ECO:0000318"/>
    <property type="project" value="GO_Central"/>
</dbReference>
<dbReference type="SUPFAM" id="SSF56112">
    <property type="entry name" value="Protein kinase-like (PK-like)"/>
    <property type="match status" value="1"/>
</dbReference>